<organism evidence="4 5">
    <name type="scientific">Undibacter mobilis</name>
    <dbReference type="NCBI Taxonomy" id="2292256"/>
    <lineage>
        <taxon>Bacteria</taxon>
        <taxon>Pseudomonadati</taxon>
        <taxon>Pseudomonadota</taxon>
        <taxon>Alphaproteobacteria</taxon>
        <taxon>Hyphomicrobiales</taxon>
        <taxon>Nitrobacteraceae</taxon>
        <taxon>Undibacter</taxon>
    </lineage>
</organism>
<dbReference type="SFLD" id="SFLDS00001">
    <property type="entry name" value="Enolase"/>
    <property type="match status" value="1"/>
</dbReference>
<sequence>MTDGIPSMIERIEIRVVEMPVRLKRTFSSGSYDTGPAGQILGKPVFVRIFADGVIGNGQIRPISPGHFVADTVHSVVAAIREVYGPLLIGRKLSDLEATDELLTSRLASNPAARAVLDVAIYDALGKARGVPIHALIGGCSQAEIPLEWSVSLADDIETMIAEARRAVEEYGVKVLCLKAAGKGGWRRDVANFEAVRRAVGDDIVIGVDPNTGWTVAETVSAIAGFRPFNLGYLEQPVLRRDVHGMAEIRAKADGVPVMADESLFTIQDAAELAAARAVDVFCIKLYKVGGLSPARKIAAIAEANGIQLNCGGLAVASQFEAAASAHFCATVPAKRTFGAAEFIFGVGPMGADPLVADGAMSIHDGAVTVPMEPGLGLTLDEKALERMTLQMSVVEA</sequence>
<dbReference type="InterPro" id="IPR013342">
    <property type="entry name" value="Mandelate_racemase_C"/>
</dbReference>
<dbReference type="InterPro" id="IPR036849">
    <property type="entry name" value="Enolase-like_C_sf"/>
</dbReference>
<dbReference type="SFLD" id="SFLDG00180">
    <property type="entry name" value="muconate_cycloisomerase"/>
    <property type="match status" value="1"/>
</dbReference>
<protein>
    <recommendedName>
        <fullName evidence="3">Mandelate racemase/muconate lactonizing enzyme C-terminal domain-containing protein</fullName>
    </recommendedName>
</protein>
<name>A0A371B359_9BRAD</name>
<dbReference type="GO" id="GO:0003824">
    <property type="term" value="F:catalytic activity"/>
    <property type="evidence" value="ECO:0007669"/>
    <property type="project" value="UniProtKB-ARBA"/>
</dbReference>
<dbReference type="EMBL" id="QRGO01000002">
    <property type="protein sequence ID" value="RDV02019.1"/>
    <property type="molecule type" value="Genomic_DNA"/>
</dbReference>
<dbReference type="Gene3D" id="3.20.20.120">
    <property type="entry name" value="Enolase-like C-terminal domain"/>
    <property type="match status" value="1"/>
</dbReference>
<dbReference type="GO" id="GO:0046872">
    <property type="term" value="F:metal ion binding"/>
    <property type="evidence" value="ECO:0007669"/>
    <property type="project" value="UniProtKB-KW"/>
</dbReference>
<evidence type="ECO:0000256" key="1">
    <source>
        <dbReference type="ARBA" id="ARBA00008031"/>
    </source>
</evidence>
<dbReference type="Proteomes" id="UP000263993">
    <property type="component" value="Unassembled WGS sequence"/>
</dbReference>
<dbReference type="InterPro" id="IPR029017">
    <property type="entry name" value="Enolase-like_N"/>
</dbReference>
<dbReference type="InterPro" id="IPR029065">
    <property type="entry name" value="Enolase_C-like"/>
</dbReference>
<keyword evidence="5" id="KW-1185">Reference proteome</keyword>
<proteinExistence type="inferred from homology"/>
<dbReference type="SMART" id="SM00922">
    <property type="entry name" value="MR_MLE"/>
    <property type="match status" value="1"/>
</dbReference>
<feature type="domain" description="Mandelate racemase/muconate lactonizing enzyme C-terminal" evidence="3">
    <location>
        <begin position="157"/>
        <end position="256"/>
    </location>
</feature>
<evidence type="ECO:0000313" key="5">
    <source>
        <dbReference type="Proteomes" id="UP000263993"/>
    </source>
</evidence>
<evidence type="ECO:0000256" key="2">
    <source>
        <dbReference type="ARBA" id="ARBA00022723"/>
    </source>
</evidence>
<evidence type="ECO:0000259" key="3">
    <source>
        <dbReference type="SMART" id="SM00922"/>
    </source>
</evidence>
<accession>A0A371B359</accession>
<dbReference type="OrthoDB" id="9802699at2"/>
<dbReference type="InterPro" id="IPR034593">
    <property type="entry name" value="DgoD-like"/>
</dbReference>
<reference evidence="5" key="1">
    <citation type="submission" date="2018-08" db="EMBL/GenBank/DDBJ databases">
        <authorList>
            <person name="Kim S.-J."/>
            <person name="Jung G.-Y."/>
        </authorList>
    </citation>
    <scope>NUCLEOTIDE SEQUENCE [LARGE SCALE GENOMIC DNA]</scope>
    <source>
        <strain evidence="5">GY_H</strain>
    </source>
</reference>
<dbReference type="PANTHER" id="PTHR48080:SF3">
    <property type="entry name" value="ENOLASE SUPERFAMILY MEMBER DDB_G0284701"/>
    <property type="match status" value="1"/>
</dbReference>
<dbReference type="PANTHER" id="PTHR48080">
    <property type="entry name" value="D-GALACTONATE DEHYDRATASE-RELATED"/>
    <property type="match status" value="1"/>
</dbReference>
<dbReference type="Pfam" id="PF02746">
    <property type="entry name" value="MR_MLE_N"/>
    <property type="match status" value="1"/>
</dbReference>
<dbReference type="SUPFAM" id="SSF51604">
    <property type="entry name" value="Enolase C-terminal domain-like"/>
    <property type="match status" value="1"/>
</dbReference>
<dbReference type="SUPFAM" id="SSF54826">
    <property type="entry name" value="Enolase N-terminal domain-like"/>
    <property type="match status" value="1"/>
</dbReference>
<dbReference type="Gene3D" id="3.30.390.10">
    <property type="entry name" value="Enolase-like, N-terminal domain"/>
    <property type="match status" value="1"/>
</dbReference>
<dbReference type="AlphaFoldDB" id="A0A371B359"/>
<keyword evidence="2" id="KW-0479">Metal-binding</keyword>
<comment type="similarity">
    <text evidence="1">Belongs to the mandelate racemase/muconate lactonizing enzyme family.</text>
</comment>
<dbReference type="InterPro" id="IPR013341">
    <property type="entry name" value="Mandelate_racemase_N_dom"/>
</dbReference>
<dbReference type="Pfam" id="PF13378">
    <property type="entry name" value="MR_MLE_C"/>
    <property type="match status" value="1"/>
</dbReference>
<gene>
    <name evidence="4" type="ORF">DXH78_15550</name>
</gene>
<comment type="caution">
    <text evidence="4">The sequence shown here is derived from an EMBL/GenBank/DDBJ whole genome shotgun (WGS) entry which is preliminary data.</text>
</comment>
<evidence type="ECO:0000313" key="4">
    <source>
        <dbReference type="EMBL" id="RDV02019.1"/>
    </source>
</evidence>